<evidence type="ECO:0000259" key="1">
    <source>
        <dbReference type="Pfam" id="PF02627"/>
    </source>
</evidence>
<dbReference type="Pfam" id="PF02627">
    <property type="entry name" value="CMD"/>
    <property type="match status" value="2"/>
</dbReference>
<dbReference type="InterPro" id="IPR052512">
    <property type="entry name" value="4CMD/NDH-1_regulator"/>
</dbReference>
<feature type="domain" description="Carboxymuconolactone decarboxylase-like" evidence="1">
    <location>
        <begin position="167"/>
        <end position="246"/>
    </location>
</feature>
<dbReference type="SUPFAM" id="SSF69118">
    <property type="entry name" value="AhpD-like"/>
    <property type="match status" value="1"/>
</dbReference>
<dbReference type="STRING" id="1548018.LS64_08505"/>
<dbReference type="OrthoDB" id="9793083at2"/>
<evidence type="ECO:0000313" key="3">
    <source>
        <dbReference type="EMBL" id="TLD94842.1"/>
    </source>
</evidence>
<reference evidence="3 4" key="1">
    <citation type="journal article" date="2014" name="Genome Announc.">
        <title>Draft genome sequences of eight enterohepatic helicobacter species isolated from both laboratory and wild rodents.</title>
        <authorList>
            <person name="Sheh A."/>
            <person name="Shen Z."/>
            <person name="Fox J.G."/>
        </authorList>
    </citation>
    <scope>NUCLEOTIDE SEQUENCE [LARGE SCALE GENOMIC DNA]</scope>
    <source>
        <strain evidence="3 4">MIT 97-6194</strain>
    </source>
</reference>
<reference evidence="2 5" key="4">
    <citation type="submission" date="2019-12" db="EMBL/GenBank/DDBJ databases">
        <title>Multi-Generational Helicobacter saguini Isolates.</title>
        <authorList>
            <person name="Mannion A."/>
            <person name="Shen Z."/>
            <person name="Fox J.G."/>
        </authorList>
    </citation>
    <scope>NUCLEOTIDE SEQUENCE [LARGE SCALE GENOMIC DNA]</scope>
    <source>
        <strain evidence="2">16-048</strain>
        <strain evidence="5">16-048 (F4)</strain>
    </source>
</reference>
<dbReference type="InterPro" id="IPR003779">
    <property type="entry name" value="CMD-like"/>
</dbReference>
<sequence length="249" mass="28060">MKLTKNAENNFKKLFKSVDTPLKKSDPEFFTNYVNFAFDEVYEKSKILTQNERVLITLASLIASHSLSEFGFFLKGALNIKTTPEEIKEMIYQATPYIGLPRTLDFITTCNEIFKQNGIKVPLKPQGTTTRENRRELGLNAQREIFGEAIDKGNAAAPNDIKHIREFLSSNCFGDYYTRGVLSLQFRELLTFVYLLSFGGADSQVKAHIQGNLNMGNDREKLIAVITALIPYVGYPRSLNALAALDSIK</sequence>
<dbReference type="GO" id="GO:0051920">
    <property type="term" value="F:peroxiredoxin activity"/>
    <property type="evidence" value="ECO:0007669"/>
    <property type="project" value="InterPro"/>
</dbReference>
<reference evidence="3" key="3">
    <citation type="submission" date="2018-04" db="EMBL/GenBank/DDBJ databases">
        <authorList>
            <person name="Sheh A."/>
            <person name="Shen Z."/>
            <person name="Mannion A.J."/>
            <person name="Fox J.G."/>
        </authorList>
    </citation>
    <scope>NUCLEOTIDE SEQUENCE</scope>
    <source>
        <strain evidence="3">MIT 97-6194</strain>
    </source>
</reference>
<proteinExistence type="predicted"/>
<dbReference type="EMBL" id="JRMP02000005">
    <property type="protein sequence ID" value="TLD94842.1"/>
    <property type="molecule type" value="Genomic_DNA"/>
</dbReference>
<dbReference type="PANTHER" id="PTHR33570:SF2">
    <property type="entry name" value="CARBOXYMUCONOLACTONE DECARBOXYLASE-LIKE DOMAIN-CONTAINING PROTEIN"/>
    <property type="match status" value="1"/>
</dbReference>
<dbReference type="Gene3D" id="1.20.1290.10">
    <property type="entry name" value="AhpD-like"/>
    <property type="match status" value="1"/>
</dbReference>
<organism evidence="3 4">
    <name type="scientific">Helicobacter saguini</name>
    <dbReference type="NCBI Taxonomy" id="1548018"/>
    <lineage>
        <taxon>Bacteria</taxon>
        <taxon>Pseudomonadati</taxon>
        <taxon>Campylobacterota</taxon>
        <taxon>Epsilonproteobacteria</taxon>
        <taxon>Campylobacterales</taxon>
        <taxon>Helicobacteraceae</taxon>
        <taxon>Helicobacter</taxon>
    </lineage>
</organism>
<feature type="domain" description="Carboxymuconolactone decarboxylase-like" evidence="1">
    <location>
        <begin position="27"/>
        <end position="105"/>
    </location>
</feature>
<dbReference type="Proteomes" id="UP000477070">
    <property type="component" value="Unassembled WGS sequence"/>
</dbReference>
<evidence type="ECO:0000313" key="4">
    <source>
        <dbReference type="Proteomes" id="UP000029714"/>
    </source>
</evidence>
<dbReference type="EMBL" id="QBIU01000002">
    <property type="protein sequence ID" value="MWV70523.1"/>
    <property type="molecule type" value="Genomic_DNA"/>
</dbReference>
<protein>
    <submittedName>
        <fullName evidence="2 3">Carboxymuconolactone decarboxylase</fullName>
    </submittedName>
</protein>
<keyword evidence="4" id="KW-1185">Reference proteome</keyword>
<name>A0A347VTX9_9HELI</name>
<gene>
    <name evidence="2" type="ORF">DCO61_11105</name>
    <name evidence="3" type="ORF">LS64_004765</name>
</gene>
<dbReference type="InterPro" id="IPR029032">
    <property type="entry name" value="AhpD-like"/>
</dbReference>
<evidence type="ECO:0000313" key="2">
    <source>
        <dbReference type="EMBL" id="MWV70523.1"/>
    </source>
</evidence>
<evidence type="ECO:0000313" key="5">
    <source>
        <dbReference type="Proteomes" id="UP000477070"/>
    </source>
</evidence>
<reference evidence="3 4" key="2">
    <citation type="journal article" date="2016" name="Infect. Immun.">
        <title>Helicobacter saguini, a Novel Helicobacter Isolated from Cotton-Top Tamarins with Ulcerative Colitis, Has Proinflammatory Properties and Induces Typhlocolitis and Dysplasia in Gnotobiotic IL-10-/- Mice.</title>
        <authorList>
            <person name="Shen Z."/>
            <person name="Mannion A."/>
            <person name="Whary M.T."/>
            <person name="Muthupalani S."/>
            <person name="Sheh A."/>
            <person name="Feng Y."/>
            <person name="Gong G."/>
            <person name="Vandamme P."/>
            <person name="Holcombe H.R."/>
            <person name="Paster B.J."/>
            <person name="Fox J.G."/>
        </authorList>
    </citation>
    <scope>NUCLEOTIDE SEQUENCE [LARGE SCALE GENOMIC DNA]</scope>
    <source>
        <strain evidence="3 4">MIT 97-6194</strain>
    </source>
</reference>
<dbReference type="PANTHER" id="PTHR33570">
    <property type="entry name" value="4-CARBOXYMUCONOLACTONE DECARBOXYLASE FAMILY PROTEIN"/>
    <property type="match status" value="1"/>
</dbReference>
<accession>A0A347VTX9</accession>
<dbReference type="AlphaFoldDB" id="A0A347VTX9"/>
<dbReference type="Proteomes" id="UP000029714">
    <property type="component" value="Unassembled WGS sequence"/>
</dbReference>
<comment type="caution">
    <text evidence="3">The sequence shown here is derived from an EMBL/GenBank/DDBJ whole genome shotgun (WGS) entry which is preliminary data.</text>
</comment>